<organism evidence="1 2">
    <name type="scientific">Roseateles agri</name>
    <dbReference type="NCBI Taxonomy" id="3098619"/>
    <lineage>
        <taxon>Bacteria</taxon>
        <taxon>Pseudomonadati</taxon>
        <taxon>Pseudomonadota</taxon>
        <taxon>Betaproteobacteria</taxon>
        <taxon>Burkholderiales</taxon>
        <taxon>Sphaerotilaceae</taxon>
        <taxon>Roseateles</taxon>
    </lineage>
</organism>
<evidence type="ECO:0000313" key="2">
    <source>
        <dbReference type="Proteomes" id="UP001285263"/>
    </source>
</evidence>
<dbReference type="EMBL" id="JAXCLA010000001">
    <property type="protein sequence ID" value="MDY0743441.1"/>
    <property type="molecule type" value="Genomic_DNA"/>
</dbReference>
<sequence length="130" mass="13251">MDVQQLIGEFLASEHGAQATQALAAQGVNADDAQQLLGHAASAAYEHVESQQSEGLMGEHAGKSFFSAFAAGLVRGDGFFKSLVDGGEGVMTGRIAETLAARAGIDPATASSIAAAATPYVVAFLKQRLG</sequence>
<evidence type="ECO:0000313" key="1">
    <source>
        <dbReference type="EMBL" id="MDY0743441.1"/>
    </source>
</evidence>
<dbReference type="Proteomes" id="UP001285263">
    <property type="component" value="Unassembled WGS sequence"/>
</dbReference>
<proteinExistence type="predicted"/>
<comment type="caution">
    <text evidence="1">The sequence shown here is derived from an EMBL/GenBank/DDBJ whole genome shotgun (WGS) entry which is preliminary data.</text>
</comment>
<reference evidence="1 2" key="1">
    <citation type="submission" date="2023-11" db="EMBL/GenBank/DDBJ databases">
        <title>Paucibacter sp. nov., isolated from fresh soil in Korea.</title>
        <authorList>
            <person name="Le N.T.T."/>
        </authorList>
    </citation>
    <scope>NUCLEOTIDE SEQUENCE [LARGE SCALE GENOMIC DNA]</scope>
    <source>
        <strain evidence="1 2">R3-3</strain>
    </source>
</reference>
<dbReference type="RefSeq" id="WP_320421330.1">
    <property type="nucleotide sequence ID" value="NZ_JAXCLA010000001.1"/>
</dbReference>
<protein>
    <recommendedName>
        <fullName evidence="3">DUF937 domain-containing protein</fullName>
    </recommendedName>
</protein>
<evidence type="ECO:0008006" key="3">
    <source>
        <dbReference type="Google" id="ProtNLM"/>
    </source>
</evidence>
<keyword evidence="2" id="KW-1185">Reference proteome</keyword>
<accession>A0ABU5DB02</accession>
<gene>
    <name evidence="1" type="ORF">SNE35_02950</name>
</gene>
<name>A0ABU5DB02_9BURK</name>